<dbReference type="InterPro" id="IPR032675">
    <property type="entry name" value="LRR_dom_sf"/>
</dbReference>
<dbReference type="EMBL" id="JABFAE010000010">
    <property type="protein sequence ID" value="MBA0839872.1"/>
    <property type="molecule type" value="Genomic_DNA"/>
</dbReference>
<name>A0A7J9K093_9ROSI</name>
<comment type="caution">
    <text evidence="1">The sequence shown here is derived from an EMBL/GenBank/DDBJ whole genome shotgun (WGS) entry which is preliminary data.</text>
</comment>
<sequence>MIFFVKVGAQLFEEPDVKAWESVKRMSVMENKIAVLKETPNCPNLRTLFLSRNKLKAISGGFFQFIPHLSVVEITSIKGISELISLECLDLSWTGIEELPIELKSLQN</sequence>
<dbReference type="PROSITE" id="PS51450">
    <property type="entry name" value="LRR"/>
    <property type="match status" value="1"/>
</dbReference>
<dbReference type="Proteomes" id="UP000593575">
    <property type="component" value="Unassembled WGS sequence"/>
</dbReference>
<gene>
    <name evidence="1" type="ORF">Goarm_005564</name>
</gene>
<dbReference type="AlphaFoldDB" id="A0A7J9K093"/>
<keyword evidence="2" id="KW-1185">Reference proteome</keyword>
<reference evidence="1 2" key="1">
    <citation type="journal article" date="2019" name="Genome Biol. Evol.">
        <title>Insights into the evolution of the New World diploid cottons (Gossypium, subgenus Houzingenia) based on genome sequencing.</title>
        <authorList>
            <person name="Grover C.E."/>
            <person name="Arick M.A. 2nd"/>
            <person name="Thrash A."/>
            <person name="Conover J.L."/>
            <person name="Sanders W.S."/>
            <person name="Peterson D.G."/>
            <person name="Frelichowski J.E."/>
            <person name="Scheffler J.A."/>
            <person name="Scheffler B.E."/>
            <person name="Wendel J.F."/>
        </authorList>
    </citation>
    <scope>NUCLEOTIDE SEQUENCE [LARGE SCALE GENOMIC DNA]</scope>
    <source>
        <strain evidence="1">6</strain>
        <tissue evidence="1">Leaf</tissue>
    </source>
</reference>
<dbReference type="Pfam" id="PF00560">
    <property type="entry name" value="LRR_1"/>
    <property type="match status" value="2"/>
</dbReference>
<organism evidence="1 2">
    <name type="scientific">Gossypium armourianum</name>
    <dbReference type="NCBI Taxonomy" id="34283"/>
    <lineage>
        <taxon>Eukaryota</taxon>
        <taxon>Viridiplantae</taxon>
        <taxon>Streptophyta</taxon>
        <taxon>Embryophyta</taxon>
        <taxon>Tracheophyta</taxon>
        <taxon>Spermatophyta</taxon>
        <taxon>Magnoliopsida</taxon>
        <taxon>eudicotyledons</taxon>
        <taxon>Gunneridae</taxon>
        <taxon>Pentapetalae</taxon>
        <taxon>rosids</taxon>
        <taxon>malvids</taxon>
        <taxon>Malvales</taxon>
        <taxon>Malvaceae</taxon>
        <taxon>Malvoideae</taxon>
        <taxon>Gossypium</taxon>
    </lineage>
</organism>
<dbReference type="Gene3D" id="3.80.10.10">
    <property type="entry name" value="Ribonuclease Inhibitor"/>
    <property type="match status" value="1"/>
</dbReference>
<evidence type="ECO:0000313" key="1">
    <source>
        <dbReference type="EMBL" id="MBA0839872.1"/>
    </source>
</evidence>
<proteinExistence type="predicted"/>
<accession>A0A7J9K093</accession>
<evidence type="ECO:0000313" key="2">
    <source>
        <dbReference type="Proteomes" id="UP000593575"/>
    </source>
</evidence>
<dbReference type="InterPro" id="IPR001611">
    <property type="entry name" value="Leu-rich_rpt"/>
</dbReference>
<protein>
    <submittedName>
        <fullName evidence="1">Uncharacterized protein</fullName>
    </submittedName>
</protein>
<dbReference type="SUPFAM" id="SSF52058">
    <property type="entry name" value="L domain-like"/>
    <property type="match status" value="1"/>
</dbReference>